<dbReference type="Pfam" id="PF00533">
    <property type="entry name" value="BRCT"/>
    <property type="match status" value="1"/>
</dbReference>
<dbReference type="STRING" id="913774.A0A0C3DP51"/>
<sequence length="229" mass="24314">MPPKKVNAASNVYVIVVDKEIHSVHASEESAQAHLESINGDTVAKIEIHALKGGSVTPSVIKKVERDEEGKAEFKAPKTKATKKGKADDGEDEVDPPGTTKPTKALTQNPKAKAIAESLPEHVKMLLNDSGSTLSGLSIVVTGVPPTLGRQNAEKLVQGYGGKLVKSISKNTNYVVVGSDAGPKKLEQIADLGIQQISEDDLIRMLETGNVPKREGDEGEKPAAKRAKK</sequence>
<feature type="compositionally biased region" description="Polar residues" evidence="1">
    <location>
        <begin position="100"/>
        <end position="110"/>
    </location>
</feature>
<reference evidence="4" key="2">
    <citation type="submission" date="2015-01" db="EMBL/GenBank/DDBJ databases">
        <title>Evolutionary Origins and Diversification of the Mycorrhizal Mutualists.</title>
        <authorList>
            <consortium name="DOE Joint Genome Institute"/>
            <consortium name="Mycorrhizal Genomics Consortium"/>
            <person name="Kohler A."/>
            <person name="Kuo A."/>
            <person name="Nagy L.G."/>
            <person name="Floudas D."/>
            <person name="Copeland A."/>
            <person name="Barry K.W."/>
            <person name="Cichocki N."/>
            <person name="Veneault-Fourrey C."/>
            <person name="LaButti K."/>
            <person name="Lindquist E.A."/>
            <person name="Lipzen A."/>
            <person name="Lundell T."/>
            <person name="Morin E."/>
            <person name="Murat C."/>
            <person name="Riley R."/>
            <person name="Ohm R."/>
            <person name="Sun H."/>
            <person name="Tunlid A."/>
            <person name="Henrissat B."/>
            <person name="Grigoriev I.V."/>
            <person name="Hibbett D.S."/>
            <person name="Martin F."/>
        </authorList>
    </citation>
    <scope>NUCLEOTIDE SEQUENCE [LARGE SCALE GENOMIC DNA]</scope>
    <source>
        <strain evidence="4">Zn</strain>
    </source>
</reference>
<evidence type="ECO:0000259" key="2">
    <source>
        <dbReference type="PROSITE" id="PS50172"/>
    </source>
</evidence>
<name>A0A0C3DP51_OIDMZ</name>
<dbReference type="SMART" id="SM00292">
    <property type="entry name" value="BRCT"/>
    <property type="match status" value="1"/>
</dbReference>
<accession>A0A0C3DP51</accession>
<dbReference type="SUPFAM" id="SSF52113">
    <property type="entry name" value="BRCT domain"/>
    <property type="match status" value="1"/>
</dbReference>
<feature type="domain" description="BRCT" evidence="2">
    <location>
        <begin position="129"/>
        <end position="211"/>
    </location>
</feature>
<dbReference type="InterPro" id="IPR001357">
    <property type="entry name" value="BRCT_dom"/>
</dbReference>
<keyword evidence="4" id="KW-1185">Reference proteome</keyword>
<dbReference type="EMBL" id="KN832873">
    <property type="protein sequence ID" value="KIN03833.1"/>
    <property type="molecule type" value="Genomic_DNA"/>
</dbReference>
<feature type="region of interest" description="Disordered" evidence="1">
    <location>
        <begin position="64"/>
        <end position="110"/>
    </location>
</feature>
<feature type="region of interest" description="Disordered" evidence="1">
    <location>
        <begin position="207"/>
        <end position="229"/>
    </location>
</feature>
<dbReference type="InterPro" id="IPR036420">
    <property type="entry name" value="BRCT_dom_sf"/>
</dbReference>
<dbReference type="OrthoDB" id="446168at2759"/>
<dbReference type="InParanoid" id="A0A0C3DP51"/>
<evidence type="ECO:0000313" key="4">
    <source>
        <dbReference type="Proteomes" id="UP000054321"/>
    </source>
</evidence>
<dbReference type="Proteomes" id="UP000054321">
    <property type="component" value="Unassembled WGS sequence"/>
</dbReference>
<dbReference type="Gene3D" id="3.40.50.10190">
    <property type="entry name" value="BRCT domain"/>
    <property type="match status" value="1"/>
</dbReference>
<feature type="compositionally biased region" description="Basic and acidic residues" evidence="1">
    <location>
        <begin position="212"/>
        <end position="223"/>
    </location>
</feature>
<proteinExistence type="predicted"/>
<dbReference type="PROSITE" id="PS50172">
    <property type="entry name" value="BRCT"/>
    <property type="match status" value="1"/>
</dbReference>
<protein>
    <recommendedName>
        <fullName evidence="2">BRCT domain-containing protein</fullName>
    </recommendedName>
</protein>
<evidence type="ECO:0000313" key="3">
    <source>
        <dbReference type="EMBL" id="KIN03833.1"/>
    </source>
</evidence>
<evidence type="ECO:0000256" key="1">
    <source>
        <dbReference type="SAM" id="MobiDB-lite"/>
    </source>
</evidence>
<dbReference type="AlphaFoldDB" id="A0A0C3DP51"/>
<organism evidence="3 4">
    <name type="scientific">Oidiodendron maius (strain Zn)</name>
    <dbReference type="NCBI Taxonomy" id="913774"/>
    <lineage>
        <taxon>Eukaryota</taxon>
        <taxon>Fungi</taxon>
        <taxon>Dikarya</taxon>
        <taxon>Ascomycota</taxon>
        <taxon>Pezizomycotina</taxon>
        <taxon>Leotiomycetes</taxon>
        <taxon>Leotiomycetes incertae sedis</taxon>
        <taxon>Myxotrichaceae</taxon>
        <taxon>Oidiodendron</taxon>
    </lineage>
</organism>
<dbReference type="HOGENOM" id="CLU_1138083_0_0_1"/>
<gene>
    <name evidence="3" type="ORF">OIDMADRAFT_177922</name>
</gene>
<feature type="compositionally biased region" description="Basic and acidic residues" evidence="1">
    <location>
        <begin position="64"/>
        <end position="76"/>
    </location>
</feature>
<reference evidence="3 4" key="1">
    <citation type="submission" date="2014-04" db="EMBL/GenBank/DDBJ databases">
        <authorList>
            <consortium name="DOE Joint Genome Institute"/>
            <person name="Kuo A."/>
            <person name="Martino E."/>
            <person name="Perotto S."/>
            <person name="Kohler A."/>
            <person name="Nagy L.G."/>
            <person name="Floudas D."/>
            <person name="Copeland A."/>
            <person name="Barry K.W."/>
            <person name="Cichocki N."/>
            <person name="Veneault-Fourrey C."/>
            <person name="LaButti K."/>
            <person name="Lindquist E.A."/>
            <person name="Lipzen A."/>
            <person name="Lundell T."/>
            <person name="Morin E."/>
            <person name="Murat C."/>
            <person name="Sun H."/>
            <person name="Tunlid A."/>
            <person name="Henrissat B."/>
            <person name="Grigoriev I.V."/>
            <person name="Hibbett D.S."/>
            <person name="Martin F."/>
            <person name="Nordberg H.P."/>
            <person name="Cantor M.N."/>
            <person name="Hua S.X."/>
        </authorList>
    </citation>
    <scope>NUCLEOTIDE SEQUENCE [LARGE SCALE GENOMIC DNA]</scope>
    <source>
        <strain evidence="3 4">Zn</strain>
    </source>
</reference>